<dbReference type="Proteomes" id="UP001153334">
    <property type="component" value="Unassembled WGS sequence"/>
</dbReference>
<evidence type="ECO:0000313" key="1">
    <source>
        <dbReference type="EMBL" id="KAJ8121133.1"/>
    </source>
</evidence>
<keyword evidence="2" id="KW-1185">Reference proteome</keyword>
<dbReference type="EMBL" id="JAPESX010000472">
    <property type="protein sequence ID" value="KAJ8121133.1"/>
    <property type="molecule type" value="Genomic_DNA"/>
</dbReference>
<reference evidence="1" key="1">
    <citation type="submission" date="2022-11" db="EMBL/GenBank/DDBJ databases">
        <title>Genome Sequence of Nemania bipapillata.</title>
        <authorList>
            <person name="Buettner E."/>
        </authorList>
    </citation>
    <scope>NUCLEOTIDE SEQUENCE</scope>
    <source>
        <strain evidence="1">CP14</strain>
    </source>
</reference>
<sequence length="327" mass="36846">MGSVGKQPDWRTKPRDDQTPVVLGNSKNFWIWSKEHGFDLSHPPTPDSKPIEPRLRLQCSLTPVIIDPAKTALLIIDLQNYDLHKALGNDNPYFYLAEDTILKYAIPAAREAGIQIIWVTTGYSDEDVEEMDPAVFRTFNFNPVEEDPNWEKLCLGEGFSNKGEYRNQKGVGEPIGEVELEDGSRIDAGRVLIRGSWNSQLHDPLKKSYDESQGTEKPDVHFYKNRSSGMCLRMTDLTEYLEHHNLRTLLFTGINIDQCVMGTLQDAYLRGFDTILLKDGCATDSPGYANMSVEFNCLRCWGFLSTCEDLSKAVSKLHDSTSTDAPS</sequence>
<organism evidence="1 2">
    <name type="scientific">Nemania bipapillata</name>
    <dbReference type="NCBI Taxonomy" id="110536"/>
    <lineage>
        <taxon>Eukaryota</taxon>
        <taxon>Fungi</taxon>
        <taxon>Dikarya</taxon>
        <taxon>Ascomycota</taxon>
        <taxon>Pezizomycotina</taxon>
        <taxon>Sordariomycetes</taxon>
        <taxon>Xylariomycetidae</taxon>
        <taxon>Xylariales</taxon>
        <taxon>Xylariaceae</taxon>
        <taxon>Nemania</taxon>
    </lineage>
</organism>
<accession>A0ACC2J179</accession>
<proteinExistence type="predicted"/>
<evidence type="ECO:0000313" key="2">
    <source>
        <dbReference type="Proteomes" id="UP001153334"/>
    </source>
</evidence>
<comment type="caution">
    <text evidence="1">The sequence shown here is derived from an EMBL/GenBank/DDBJ whole genome shotgun (WGS) entry which is preliminary data.</text>
</comment>
<name>A0ACC2J179_9PEZI</name>
<protein>
    <submittedName>
        <fullName evidence="1">Uncharacterized protein</fullName>
    </submittedName>
</protein>
<gene>
    <name evidence="1" type="ORF">ONZ43_g2340</name>
</gene>